<comment type="caution">
    <text evidence="8">The sequence shown here is derived from an EMBL/GenBank/DDBJ whole genome shotgun (WGS) entry which is preliminary data.</text>
</comment>
<gene>
    <name evidence="8" type="primary">yqeK</name>
    <name evidence="8" type="ORF">H8700_06690</name>
</gene>
<proteinExistence type="predicted"/>
<evidence type="ECO:0000256" key="6">
    <source>
        <dbReference type="ARBA" id="ARBA00049417"/>
    </source>
</evidence>
<dbReference type="EMBL" id="JACRSW010000027">
    <property type="protein sequence ID" value="MBC8557390.1"/>
    <property type="molecule type" value="Genomic_DNA"/>
</dbReference>
<dbReference type="PROSITE" id="PS51831">
    <property type="entry name" value="HD"/>
    <property type="match status" value="1"/>
</dbReference>
<evidence type="ECO:0000256" key="2">
    <source>
        <dbReference type="ARBA" id="ARBA00022723"/>
    </source>
</evidence>
<organism evidence="8 9">
    <name type="scientific">Jutongia hominis</name>
    <dbReference type="NCBI Taxonomy" id="2763664"/>
    <lineage>
        <taxon>Bacteria</taxon>
        <taxon>Bacillati</taxon>
        <taxon>Bacillota</taxon>
        <taxon>Clostridia</taxon>
        <taxon>Lachnospirales</taxon>
        <taxon>Lachnospiraceae</taxon>
        <taxon>Jutongia</taxon>
    </lineage>
</organism>
<evidence type="ECO:0000259" key="7">
    <source>
        <dbReference type="PROSITE" id="PS51831"/>
    </source>
</evidence>
<evidence type="ECO:0000256" key="4">
    <source>
        <dbReference type="ARBA" id="ARBA00022801"/>
    </source>
</evidence>
<keyword evidence="9" id="KW-1185">Reference proteome</keyword>
<protein>
    <recommendedName>
        <fullName evidence="1">bis(5'-nucleosyl)-tetraphosphatase (symmetrical)</fullName>
        <ecNumber evidence="1">3.6.1.41</ecNumber>
    </recommendedName>
</protein>
<dbReference type="InterPro" id="IPR003607">
    <property type="entry name" value="HD/PDEase_dom"/>
</dbReference>
<dbReference type="NCBIfam" id="TIGR00488">
    <property type="entry name" value="bis(5'-nucleosyl)-tetraphosphatase (symmetrical) YqeK"/>
    <property type="match status" value="1"/>
</dbReference>
<evidence type="ECO:0000313" key="9">
    <source>
        <dbReference type="Proteomes" id="UP000637513"/>
    </source>
</evidence>
<keyword evidence="2" id="KW-0479">Metal-binding</keyword>
<dbReference type="CDD" id="cd00077">
    <property type="entry name" value="HDc"/>
    <property type="match status" value="1"/>
</dbReference>
<evidence type="ECO:0000256" key="3">
    <source>
        <dbReference type="ARBA" id="ARBA00022741"/>
    </source>
</evidence>
<dbReference type="InterPro" id="IPR006674">
    <property type="entry name" value="HD_domain"/>
</dbReference>
<accession>A0ABR7MV78</accession>
<comment type="catalytic activity">
    <reaction evidence="6">
        <text>P(1),P(4)-bis(5'-adenosyl) tetraphosphate + H2O = 2 ADP + 2 H(+)</text>
        <dbReference type="Rhea" id="RHEA:24252"/>
        <dbReference type="ChEBI" id="CHEBI:15377"/>
        <dbReference type="ChEBI" id="CHEBI:15378"/>
        <dbReference type="ChEBI" id="CHEBI:58141"/>
        <dbReference type="ChEBI" id="CHEBI:456216"/>
        <dbReference type="EC" id="3.6.1.41"/>
    </reaction>
</comment>
<dbReference type="PANTHER" id="PTHR35795">
    <property type="entry name" value="SLR1885 PROTEIN"/>
    <property type="match status" value="1"/>
</dbReference>
<dbReference type="EC" id="3.6.1.41" evidence="1"/>
<dbReference type="GO" id="GO:0008803">
    <property type="term" value="F:bis(5'-nucleosyl)-tetraphosphatase (symmetrical) activity"/>
    <property type="evidence" value="ECO:0007669"/>
    <property type="project" value="UniProtKB-EC"/>
</dbReference>
<keyword evidence="5" id="KW-0408">Iron</keyword>
<dbReference type="NCBIfam" id="TIGR00277">
    <property type="entry name" value="HDIG"/>
    <property type="match status" value="1"/>
</dbReference>
<dbReference type="Proteomes" id="UP000637513">
    <property type="component" value="Unassembled WGS sequence"/>
</dbReference>
<evidence type="ECO:0000313" key="8">
    <source>
        <dbReference type="EMBL" id="MBC8557390.1"/>
    </source>
</evidence>
<keyword evidence="3" id="KW-0547">Nucleotide-binding</keyword>
<name>A0ABR7MV78_9FIRM</name>
<dbReference type="Gene3D" id="1.10.3210.10">
    <property type="entry name" value="Hypothetical protein af1432"/>
    <property type="match status" value="1"/>
</dbReference>
<dbReference type="Pfam" id="PF01966">
    <property type="entry name" value="HD"/>
    <property type="match status" value="1"/>
</dbReference>
<dbReference type="SMART" id="SM00471">
    <property type="entry name" value="HDc"/>
    <property type="match status" value="1"/>
</dbReference>
<dbReference type="RefSeq" id="WP_249304506.1">
    <property type="nucleotide sequence ID" value="NZ_JACRSW010000027.1"/>
</dbReference>
<dbReference type="InterPro" id="IPR006675">
    <property type="entry name" value="HDIG_dom"/>
</dbReference>
<dbReference type="InterPro" id="IPR005249">
    <property type="entry name" value="YqeK"/>
</dbReference>
<reference evidence="8 9" key="1">
    <citation type="submission" date="2020-08" db="EMBL/GenBank/DDBJ databases">
        <title>Genome public.</title>
        <authorList>
            <person name="Liu C."/>
            <person name="Sun Q."/>
        </authorList>
    </citation>
    <scope>NUCLEOTIDE SEQUENCE [LARGE SCALE GENOMIC DNA]</scope>
    <source>
        <strain evidence="8 9">BX3</strain>
    </source>
</reference>
<evidence type="ECO:0000256" key="5">
    <source>
        <dbReference type="ARBA" id="ARBA00023004"/>
    </source>
</evidence>
<feature type="domain" description="HD" evidence="7">
    <location>
        <begin position="19"/>
        <end position="134"/>
    </location>
</feature>
<sequence>MDEMINIQEELEKILKKKRYQHTLGVRYTAQAMAMCFGEDIKKAGYAGLLHDCAKYMSDGEMQKECGKNRITISDAEKRQPSLLHAKLGACYARRKYGVDDRDIVEAIRWHTTGKPEMNTLEKIIFIADYIEPNRKMLPGMEQIRKAAFEDLDLAMYLILKNTIAYLKETQDEDKIDTNSMQAYEYYKAVIKAR</sequence>
<evidence type="ECO:0000256" key="1">
    <source>
        <dbReference type="ARBA" id="ARBA00012506"/>
    </source>
</evidence>
<dbReference type="SUPFAM" id="SSF109604">
    <property type="entry name" value="HD-domain/PDEase-like"/>
    <property type="match status" value="1"/>
</dbReference>
<keyword evidence="4 8" id="KW-0378">Hydrolase</keyword>
<dbReference type="InterPro" id="IPR051094">
    <property type="entry name" value="Diverse_Catalytic_Enzymes"/>
</dbReference>
<dbReference type="PANTHER" id="PTHR35795:SF1">
    <property type="entry name" value="BIS(5'-NUCLEOSYL)-TETRAPHOSPHATASE, SYMMETRICAL"/>
    <property type="match status" value="1"/>
</dbReference>